<comment type="caution">
    <text evidence="1">The sequence shown here is derived from an EMBL/GenBank/DDBJ whole genome shotgun (WGS) entry which is preliminary data.</text>
</comment>
<protein>
    <submittedName>
        <fullName evidence="1">Uncharacterized protein</fullName>
    </submittedName>
</protein>
<proteinExistence type="predicted"/>
<dbReference type="Proteomes" id="UP000054564">
    <property type="component" value="Unassembled WGS sequence"/>
</dbReference>
<reference evidence="2" key="1">
    <citation type="submission" date="2014-03" db="EMBL/GenBank/DDBJ databases">
        <title>The Genome Sequence of Puccinia striiformis f. sp. tritici PST-78.</title>
        <authorList>
            <consortium name="The Broad Institute Genome Sequencing Platform"/>
            <person name="Cuomo C."/>
            <person name="Hulbert S."/>
            <person name="Chen X."/>
            <person name="Walker B."/>
            <person name="Young S.K."/>
            <person name="Zeng Q."/>
            <person name="Gargeya S."/>
            <person name="Fitzgerald M."/>
            <person name="Haas B."/>
            <person name="Abouelleil A."/>
            <person name="Alvarado L."/>
            <person name="Arachchi H.M."/>
            <person name="Berlin A.M."/>
            <person name="Chapman S.B."/>
            <person name="Goldberg J."/>
            <person name="Griggs A."/>
            <person name="Gujja S."/>
            <person name="Hansen M."/>
            <person name="Howarth C."/>
            <person name="Imamovic A."/>
            <person name="Larimer J."/>
            <person name="McCowan C."/>
            <person name="Montmayeur A."/>
            <person name="Murphy C."/>
            <person name="Neiman D."/>
            <person name="Pearson M."/>
            <person name="Priest M."/>
            <person name="Roberts A."/>
            <person name="Saif S."/>
            <person name="Shea T."/>
            <person name="Sisk P."/>
            <person name="Sykes S."/>
            <person name="Wortman J."/>
            <person name="Nusbaum C."/>
            <person name="Birren B."/>
        </authorList>
    </citation>
    <scope>NUCLEOTIDE SEQUENCE [LARGE SCALE GENOMIC DNA]</scope>
    <source>
        <strain evidence="2">race PST-78</strain>
    </source>
</reference>
<evidence type="ECO:0000313" key="2">
    <source>
        <dbReference type="Proteomes" id="UP000054564"/>
    </source>
</evidence>
<gene>
    <name evidence="1" type="ORF">PSTG_20091</name>
</gene>
<feature type="non-terminal residue" evidence="1">
    <location>
        <position position="156"/>
    </location>
</feature>
<accession>A0A0L0UHJ0</accession>
<sequence length="156" mass="16835">DEEEVPQAATPLSHQEAVLEENVIVTDPPARQVEVEHLEAATTNTTEATDTVMAEANVEPSPQKHQKSAKPLIPPLLFLSLLSVPSLTIMLSTSLRYRSQSQDCQGSQVLHQHLAPSISMASEQTTHSLTAPGTPTLGKEYHVISSGVIRSEAITH</sequence>
<dbReference type="EMBL" id="AJIL01009171">
    <property type="protein sequence ID" value="KNE86547.1"/>
    <property type="molecule type" value="Genomic_DNA"/>
</dbReference>
<organism evidence="1 2">
    <name type="scientific">Puccinia striiformis f. sp. tritici PST-78</name>
    <dbReference type="NCBI Taxonomy" id="1165861"/>
    <lineage>
        <taxon>Eukaryota</taxon>
        <taxon>Fungi</taxon>
        <taxon>Dikarya</taxon>
        <taxon>Basidiomycota</taxon>
        <taxon>Pucciniomycotina</taxon>
        <taxon>Pucciniomycetes</taxon>
        <taxon>Pucciniales</taxon>
        <taxon>Pucciniaceae</taxon>
        <taxon>Puccinia</taxon>
    </lineage>
</organism>
<evidence type="ECO:0000313" key="1">
    <source>
        <dbReference type="EMBL" id="KNE86547.1"/>
    </source>
</evidence>
<dbReference type="AlphaFoldDB" id="A0A0L0UHJ0"/>
<feature type="non-terminal residue" evidence="1">
    <location>
        <position position="1"/>
    </location>
</feature>
<keyword evidence="2" id="KW-1185">Reference proteome</keyword>
<name>A0A0L0UHJ0_9BASI</name>